<dbReference type="SUPFAM" id="SSF54373">
    <property type="entry name" value="FAD-linked reductases, C-terminal domain"/>
    <property type="match status" value="1"/>
</dbReference>
<name>A0A1G6ZRT4_9NOCA</name>
<feature type="binding site" evidence="9">
    <location>
        <begin position="43"/>
        <end position="44"/>
    </location>
    <ligand>
        <name>FAD</name>
        <dbReference type="ChEBI" id="CHEBI:57692"/>
    </ligand>
</feature>
<keyword evidence="5" id="KW-0560">Oxidoreductase</keyword>
<comment type="cofactor">
    <cofactor evidence="1 9">
        <name>FAD</name>
        <dbReference type="ChEBI" id="CHEBI:57692"/>
    </cofactor>
</comment>
<dbReference type="Proteomes" id="UP000199417">
    <property type="component" value="Unassembled WGS sequence"/>
</dbReference>
<evidence type="ECO:0000313" key="11">
    <source>
        <dbReference type="EMBL" id="SDE05240.1"/>
    </source>
</evidence>
<dbReference type="GO" id="GO:0005737">
    <property type="term" value="C:cytoplasm"/>
    <property type="evidence" value="ECO:0007669"/>
    <property type="project" value="TreeGrafter"/>
</dbReference>
<dbReference type="PANTHER" id="PTHR11530:SF11">
    <property type="entry name" value="D-ASPARTATE OXIDASE"/>
    <property type="match status" value="1"/>
</dbReference>
<keyword evidence="3" id="KW-0285">Flavoprotein</keyword>
<evidence type="ECO:0000256" key="3">
    <source>
        <dbReference type="ARBA" id="ARBA00022630"/>
    </source>
</evidence>
<dbReference type="GO" id="GO:0003884">
    <property type="term" value="F:D-amino-acid oxidase activity"/>
    <property type="evidence" value="ECO:0007669"/>
    <property type="project" value="UniProtKB-EC"/>
</dbReference>
<accession>A0A1G6ZRT4</accession>
<feature type="binding site" evidence="9">
    <location>
        <position position="214"/>
    </location>
    <ligand>
        <name>D-dopa</name>
        <dbReference type="ChEBI" id="CHEBI:149689"/>
    </ligand>
</feature>
<feature type="binding site" evidence="9">
    <location>
        <position position="156"/>
    </location>
    <ligand>
        <name>FAD</name>
        <dbReference type="ChEBI" id="CHEBI:57692"/>
    </ligand>
</feature>
<protein>
    <recommendedName>
        <fullName evidence="7">D-amino-acid oxidase</fullName>
        <ecNumber evidence="6">1.4.3.3</ecNumber>
    </recommendedName>
</protein>
<feature type="domain" description="FAD dependent oxidoreductase" evidence="10">
    <location>
        <begin position="9"/>
        <end position="310"/>
    </location>
</feature>
<proteinExistence type="inferred from homology"/>
<dbReference type="Gene3D" id="3.40.50.720">
    <property type="entry name" value="NAD(P)-binding Rossmann-like Domain"/>
    <property type="match status" value="1"/>
</dbReference>
<feature type="binding site" evidence="9">
    <location>
        <position position="269"/>
    </location>
    <ligand>
        <name>D-dopa</name>
        <dbReference type="ChEBI" id="CHEBI:149689"/>
    </ligand>
</feature>
<dbReference type="GO" id="GO:0071949">
    <property type="term" value="F:FAD binding"/>
    <property type="evidence" value="ECO:0007669"/>
    <property type="project" value="InterPro"/>
</dbReference>
<sequence length="312" mass="32561">MTRGGRTATVVGGGVIGLTCALELARAGHLVTVLSADPAERTTSAVAAAIWFPYAAAPPGPVLRWSAESAEVFADLAANPDAGVSMRTGRLLERTESDRWWASAVTGLAEVPAAELPNGVTSAARVTVPIIDMGVYLGWLTAQCVSAGVRLSRTEVADLAEVDGDLVVVAAGLRSRALVGDDTLAPLRGQVVRLANPGLTDWVIDDDNPAGMTYVVPRFEDVVCGGTADLGAFDTRVDPDVEHAILARARALVPALRDAPILSRAVGLRPSRPEVRLEWLPGERPVICCYGHGGAGVTMSWGCAREVARLAG</sequence>
<evidence type="ECO:0000256" key="6">
    <source>
        <dbReference type="ARBA" id="ARBA00039101"/>
    </source>
</evidence>
<dbReference type="Pfam" id="PF01266">
    <property type="entry name" value="DAO"/>
    <property type="match status" value="1"/>
</dbReference>
<dbReference type="GO" id="GO:0019478">
    <property type="term" value="P:D-amino acid catabolic process"/>
    <property type="evidence" value="ECO:0007669"/>
    <property type="project" value="TreeGrafter"/>
</dbReference>
<dbReference type="Gene3D" id="3.30.9.10">
    <property type="entry name" value="D-Amino Acid Oxidase, subunit A, domain 2"/>
    <property type="match status" value="1"/>
</dbReference>
<evidence type="ECO:0000259" key="10">
    <source>
        <dbReference type="Pfam" id="PF01266"/>
    </source>
</evidence>
<dbReference type="SUPFAM" id="SSF51971">
    <property type="entry name" value="Nucleotide-binding domain"/>
    <property type="match status" value="1"/>
</dbReference>
<gene>
    <name evidence="11" type="ORF">SAMN05444580_109110</name>
</gene>
<evidence type="ECO:0000256" key="2">
    <source>
        <dbReference type="ARBA" id="ARBA00006730"/>
    </source>
</evidence>
<dbReference type="InterPro" id="IPR006076">
    <property type="entry name" value="FAD-dep_OxRdtase"/>
</dbReference>
<evidence type="ECO:0000256" key="9">
    <source>
        <dbReference type="PIRSR" id="PIRSR000189-1"/>
    </source>
</evidence>
<dbReference type="EC" id="1.4.3.3" evidence="6"/>
<comment type="similarity">
    <text evidence="2">Belongs to the DAMOX/DASOX family.</text>
</comment>
<dbReference type="STRING" id="168276.SAMN05444580_109110"/>
<evidence type="ECO:0000256" key="4">
    <source>
        <dbReference type="ARBA" id="ARBA00022827"/>
    </source>
</evidence>
<dbReference type="AlphaFoldDB" id="A0A1G6ZRT4"/>
<evidence type="ECO:0000256" key="5">
    <source>
        <dbReference type="ARBA" id="ARBA00023002"/>
    </source>
</evidence>
<dbReference type="InterPro" id="IPR023209">
    <property type="entry name" value="DAO"/>
</dbReference>
<reference evidence="11 12" key="1">
    <citation type="submission" date="2016-10" db="EMBL/GenBank/DDBJ databases">
        <authorList>
            <person name="de Groot N.N."/>
        </authorList>
    </citation>
    <scope>NUCLEOTIDE SEQUENCE [LARGE SCALE GENOMIC DNA]</scope>
    <source>
        <strain evidence="11 12">JCM 11308</strain>
    </source>
</reference>
<feature type="binding site" evidence="9">
    <location>
        <position position="294"/>
    </location>
    <ligand>
        <name>D-dopa</name>
        <dbReference type="ChEBI" id="CHEBI:149689"/>
    </ligand>
</feature>
<keyword evidence="12" id="KW-1185">Reference proteome</keyword>
<evidence type="ECO:0000256" key="8">
    <source>
        <dbReference type="ARBA" id="ARBA00049547"/>
    </source>
</evidence>
<comment type="catalytic activity">
    <reaction evidence="8">
        <text>a D-alpha-amino acid + O2 + H2O = a 2-oxocarboxylate + H2O2 + NH4(+)</text>
        <dbReference type="Rhea" id="RHEA:21816"/>
        <dbReference type="ChEBI" id="CHEBI:15377"/>
        <dbReference type="ChEBI" id="CHEBI:15379"/>
        <dbReference type="ChEBI" id="CHEBI:16240"/>
        <dbReference type="ChEBI" id="CHEBI:28938"/>
        <dbReference type="ChEBI" id="CHEBI:35179"/>
        <dbReference type="ChEBI" id="CHEBI:59871"/>
        <dbReference type="EC" id="1.4.3.3"/>
    </reaction>
    <physiologicalReaction direction="left-to-right" evidence="8">
        <dbReference type="Rhea" id="RHEA:21817"/>
    </physiologicalReaction>
</comment>
<dbReference type="PIRSF" id="PIRSF000189">
    <property type="entry name" value="D-aa_oxidase"/>
    <property type="match status" value="1"/>
</dbReference>
<evidence type="ECO:0000256" key="7">
    <source>
        <dbReference type="ARBA" id="ARBA00039751"/>
    </source>
</evidence>
<keyword evidence="4 9" id="KW-0274">FAD</keyword>
<dbReference type="EMBL" id="FNAB01000009">
    <property type="protein sequence ID" value="SDE05240.1"/>
    <property type="molecule type" value="Genomic_DNA"/>
</dbReference>
<dbReference type="PANTHER" id="PTHR11530">
    <property type="entry name" value="D-AMINO ACID OXIDASE"/>
    <property type="match status" value="1"/>
</dbReference>
<feature type="binding site" evidence="9">
    <location>
        <begin position="293"/>
        <end position="298"/>
    </location>
    <ligand>
        <name>FAD</name>
        <dbReference type="ChEBI" id="CHEBI:57692"/>
    </ligand>
</feature>
<evidence type="ECO:0000256" key="1">
    <source>
        <dbReference type="ARBA" id="ARBA00001974"/>
    </source>
</evidence>
<evidence type="ECO:0000313" key="12">
    <source>
        <dbReference type="Proteomes" id="UP000199417"/>
    </source>
</evidence>
<organism evidence="11 12">
    <name type="scientific">Rhodococcus tukisamuensis</name>
    <dbReference type="NCBI Taxonomy" id="168276"/>
    <lineage>
        <taxon>Bacteria</taxon>
        <taxon>Bacillati</taxon>
        <taxon>Actinomycetota</taxon>
        <taxon>Actinomycetes</taxon>
        <taxon>Mycobacteriales</taxon>
        <taxon>Nocardiaceae</taxon>
        <taxon>Rhodococcus</taxon>
    </lineage>
</organism>